<protein>
    <submittedName>
        <fullName evidence="1">Uncharacterized protein</fullName>
    </submittedName>
</protein>
<dbReference type="Proteomes" id="UP000299102">
    <property type="component" value="Unassembled WGS sequence"/>
</dbReference>
<evidence type="ECO:0000313" key="2">
    <source>
        <dbReference type="Proteomes" id="UP000299102"/>
    </source>
</evidence>
<name>A0A4C1WXI8_EUMVA</name>
<reference evidence="1 2" key="1">
    <citation type="journal article" date="2019" name="Commun. Biol.">
        <title>The bagworm genome reveals a unique fibroin gene that provides high tensile strength.</title>
        <authorList>
            <person name="Kono N."/>
            <person name="Nakamura H."/>
            <person name="Ohtoshi R."/>
            <person name="Tomita M."/>
            <person name="Numata K."/>
            <person name="Arakawa K."/>
        </authorList>
    </citation>
    <scope>NUCLEOTIDE SEQUENCE [LARGE SCALE GENOMIC DNA]</scope>
</reference>
<evidence type="ECO:0000313" key="1">
    <source>
        <dbReference type="EMBL" id="GBP56266.1"/>
    </source>
</evidence>
<gene>
    <name evidence="1" type="ORF">EVAR_37341_1</name>
</gene>
<sequence length="75" mass="8053">MISALAQPAGHESAGKERLGAAYTRKSVANLLKSDLWKAAARLVRLRAATGQRAGVGRRGFYACRNTRTIVLLDA</sequence>
<accession>A0A4C1WXI8</accession>
<dbReference type="EMBL" id="BGZK01000688">
    <property type="protein sequence ID" value="GBP56266.1"/>
    <property type="molecule type" value="Genomic_DNA"/>
</dbReference>
<dbReference type="AlphaFoldDB" id="A0A4C1WXI8"/>
<keyword evidence="2" id="KW-1185">Reference proteome</keyword>
<organism evidence="1 2">
    <name type="scientific">Eumeta variegata</name>
    <name type="common">Bagworm moth</name>
    <name type="synonym">Eumeta japonica</name>
    <dbReference type="NCBI Taxonomy" id="151549"/>
    <lineage>
        <taxon>Eukaryota</taxon>
        <taxon>Metazoa</taxon>
        <taxon>Ecdysozoa</taxon>
        <taxon>Arthropoda</taxon>
        <taxon>Hexapoda</taxon>
        <taxon>Insecta</taxon>
        <taxon>Pterygota</taxon>
        <taxon>Neoptera</taxon>
        <taxon>Endopterygota</taxon>
        <taxon>Lepidoptera</taxon>
        <taxon>Glossata</taxon>
        <taxon>Ditrysia</taxon>
        <taxon>Tineoidea</taxon>
        <taxon>Psychidae</taxon>
        <taxon>Oiketicinae</taxon>
        <taxon>Eumeta</taxon>
    </lineage>
</organism>
<comment type="caution">
    <text evidence="1">The sequence shown here is derived from an EMBL/GenBank/DDBJ whole genome shotgun (WGS) entry which is preliminary data.</text>
</comment>
<proteinExistence type="predicted"/>